<feature type="region of interest" description="Disordered" evidence="1">
    <location>
        <begin position="112"/>
        <end position="134"/>
    </location>
</feature>
<feature type="region of interest" description="Disordered" evidence="1">
    <location>
        <begin position="25"/>
        <end position="46"/>
    </location>
</feature>
<evidence type="ECO:0000313" key="3">
    <source>
        <dbReference type="Proteomes" id="UP001166674"/>
    </source>
</evidence>
<feature type="compositionally biased region" description="Polar residues" evidence="1">
    <location>
        <begin position="112"/>
        <end position="127"/>
    </location>
</feature>
<feature type="compositionally biased region" description="Basic and acidic residues" evidence="1">
    <location>
        <begin position="34"/>
        <end position="46"/>
    </location>
</feature>
<sequence length="134" mass="15006">MVEKCTEALSKYLEIDLALKNNNQHTDLCQSSDPDVKKEEENSDKDSEIIEISEDSPINIDFHVKEDENNVLQATVESLTSERKEMKSPELSPVDIGFKDNEICILHAESISTAGGENEPKQLSQSAVDWIAQK</sequence>
<dbReference type="EMBL" id="JAATJV010165297">
    <property type="protein sequence ID" value="MBZ3871361.1"/>
    <property type="molecule type" value="Genomic_DNA"/>
</dbReference>
<evidence type="ECO:0000313" key="2">
    <source>
        <dbReference type="EMBL" id="MBZ3871361.1"/>
    </source>
</evidence>
<evidence type="ECO:0000256" key="1">
    <source>
        <dbReference type="SAM" id="MobiDB-lite"/>
    </source>
</evidence>
<proteinExistence type="predicted"/>
<comment type="caution">
    <text evidence="2">The sequence shown here is derived from an EMBL/GenBank/DDBJ whole genome shotgun (WGS) entry which is preliminary data.</text>
</comment>
<keyword evidence="3" id="KW-1185">Reference proteome</keyword>
<dbReference type="AlphaFoldDB" id="A0AA41MGB8"/>
<organism evidence="2 3">
    <name type="scientific">Sciurus carolinensis</name>
    <name type="common">Eastern gray squirrel</name>
    <dbReference type="NCBI Taxonomy" id="30640"/>
    <lineage>
        <taxon>Eukaryota</taxon>
        <taxon>Metazoa</taxon>
        <taxon>Chordata</taxon>
        <taxon>Craniata</taxon>
        <taxon>Vertebrata</taxon>
        <taxon>Euteleostomi</taxon>
        <taxon>Mammalia</taxon>
        <taxon>Eutheria</taxon>
        <taxon>Euarchontoglires</taxon>
        <taxon>Glires</taxon>
        <taxon>Rodentia</taxon>
        <taxon>Sciuromorpha</taxon>
        <taxon>Sciuridae</taxon>
        <taxon>Sciurinae</taxon>
        <taxon>Sciurini</taxon>
        <taxon>Sciurus</taxon>
    </lineage>
</organism>
<dbReference type="Proteomes" id="UP001166674">
    <property type="component" value="Unassembled WGS sequence"/>
</dbReference>
<name>A0AA41MGB8_SCICA</name>
<protein>
    <submittedName>
        <fullName evidence="2">Zinc finger and BTB domain-containing protein 6</fullName>
    </submittedName>
</protein>
<gene>
    <name evidence="2" type="ORF">SUZIE_112555</name>
</gene>
<accession>A0AA41MGB8</accession>
<reference evidence="2" key="1">
    <citation type="submission" date="2020-03" db="EMBL/GenBank/DDBJ databases">
        <title>Studies in the Genomics of Life Span.</title>
        <authorList>
            <person name="Glass D."/>
        </authorList>
    </citation>
    <scope>NUCLEOTIDE SEQUENCE</scope>
    <source>
        <strain evidence="2">SUZIE</strain>
        <tissue evidence="2">Muscle</tissue>
    </source>
</reference>